<dbReference type="AlphaFoldDB" id="A0AAD1TG29"/>
<dbReference type="PANTHER" id="PTHR35558">
    <property type="entry name" value="SGNH_HYDRO DOMAIN-CONTAINING PROTEIN"/>
    <property type="match status" value="1"/>
</dbReference>
<gene>
    <name evidence="1" type="ORF">PECUL_23A056185</name>
</gene>
<dbReference type="EMBL" id="OW240923">
    <property type="protein sequence ID" value="CAH2325458.1"/>
    <property type="molecule type" value="Genomic_DNA"/>
</dbReference>
<feature type="non-terminal residue" evidence="1">
    <location>
        <position position="232"/>
    </location>
</feature>
<accession>A0AAD1TG29</accession>
<name>A0AAD1TG29_PELCU</name>
<evidence type="ECO:0000313" key="2">
    <source>
        <dbReference type="Proteomes" id="UP001295444"/>
    </source>
</evidence>
<keyword evidence="2" id="KW-1185">Reference proteome</keyword>
<evidence type="ECO:0000313" key="1">
    <source>
        <dbReference type="EMBL" id="CAH2325458.1"/>
    </source>
</evidence>
<dbReference type="PANTHER" id="PTHR35558:SF1">
    <property type="entry name" value="ENDONUCLEASE_EXONUCLEASE_PHOSPHATASE DOMAIN-CONTAINING PROTEIN"/>
    <property type="match status" value="1"/>
</dbReference>
<organism evidence="1 2">
    <name type="scientific">Pelobates cultripes</name>
    <name type="common">Western spadefoot toad</name>
    <dbReference type="NCBI Taxonomy" id="61616"/>
    <lineage>
        <taxon>Eukaryota</taxon>
        <taxon>Metazoa</taxon>
        <taxon>Chordata</taxon>
        <taxon>Craniata</taxon>
        <taxon>Vertebrata</taxon>
        <taxon>Euteleostomi</taxon>
        <taxon>Amphibia</taxon>
        <taxon>Batrachia</taxon>
        <taxon>Anura</taxon>
        <taxon>Pelobatoidea</taxon>
        <taxon>Pelobatidae</taxon>
        <taxon>Pelobates</taxon>
    </lineage>
</organism>
<feature type="non-terminal residue" evidence="1">
    <location>
        <position position="1"/>
    </location>
</feature>
<proteinExistence type="predicted"/>
<reference evidence="1" key="1">
    <citation type="submission" date="2022-03" db="EMBL/GenBank/DDBJ databases">
        <authorList>
            <person name="Alioto T."/>
            <person name="Alioto T."/>
            <person name="Gomez Garrido J."/>
        </authorList>
    </citation>
    <scope>NUCLEOTIDE SEQUENCE</scope>
</reference>
<protein>
    <submittedName>
        <fullName evidence="1">Uncharacterized protein</fullName>
    </submittedName>
</protein>
<dbReference type="Proteomes" id="UP001295444">
    <property type="component" value="Chromosome 12"/>
</dbReference>
<sequence length="232" mass="26680">DNVDFFHQYVSAGKYTGPPEGLPQHCMVFTRTSDLRSGPHPPLRAPTHRSGYKSLTVVHVVLCGEVTDAARQNVHVSFAGPLGCHLKVEVKEKIWKGEFVEIFSLLPLEEFLDLKEEDKKDAKKEEEEKRRRWLRRRRSREVVRTGLITGMKGGSLRHVVLCGEVTDAARQNVHVSFAGPLGCHLKVEVKEKIWKGEFVEIFSLLPLEEFLDLKEEDKKDAKKEEEEKRRRK</sequence>